<feature type="compositionally biased region" description="Polar residues" evidence="5">
    <location>
        <begin position="280"/>
        <end position="292"/>
    </location>
</feature>
<feature type="transmembrane region" description="Helical" evidence="6">
    <location>
        <begin position="202"/>
        <end position="221"/>
    </location>
</feature>
<evidence type="ECO:0000256" key="1">
    <source>
        <dbReference type="ARBA" id="ARBA00004141"/>
    </source>
</evidence>
<feature type="transmembrane region" description="Helical" evidence="6">
    <location>
        <begin position="120"/>
        <end position="140"/>
    </location>
</feature>
<sequence>MNLRLRSWVGEVLSGVCAVLLFVMMFDHMTAIKFAGIGLVGAIILFLVVQSLLSAPQEIGFPLSVPLGLWAAWALLSAFWSVDAEATLHAWLDEIAYPLVCFYAFWLLGREAVYQRRMQAASWLACGALAVASVVGFHFLDPAAPKPGLLHFYARVGHTSTVALMAISVFAAMAAVRATRAIGIVGVLFCVVIGAATLNRFFWIALAVVAVVLLWPRAGVWAERRRDYLVLGTLLVAVACATVFSNRVRLMTFAPTAAAATPGHIMLPTGNGQPAPDATGTESAQSPRHPNTASSADLLDRLRRLSRIDVMTSTDTRPKIWAFYISQLHHHPWLGVGFGKPLPSIAYGKLIPASLLKLDENAKTHAHNLFLNTLLQTGVVGLALQLALFASVAWRFLALRATRPFLCRAGLALLLGMLAKNMTDDFMWQSTALMFWACCGWLLGQCEAAFARRADTGVRDADRPFERELRGVPVAARSTQEGELTV</sequence>
<dbReference type="AlphaFoldDB" id="A0A6J5E1R2"/>
<name>A0A6J5E1R2_9BURK</name>
<feature type="transmembrane region" description="Helical" evidence="6">
    <location>
        <begin position="32"/>
        <end position="49"/>
    </location>
</feature>
<feature type="transmembrane region" description="Helical" evidence="6">
    <location>
        <begin position="178"/>
        <end position="196"/>
    </location>
</feature>
<proteinExistence type="predicted"/>
<feature type="transmembrane region" description="Helical" evidence="6">
    <location>
        <begin position="7"/>
        <end position="26"/>
    </location>
</feature>
<dbReference type="GO" id="GO:0016020">
    <property type="term" value="C:membrane"/>
    <property type="evidence" value="ECO:0007669"/>
    <property type="project" value="UniProtKB-SubCell"/>
</dbReference>
<dbReference type="InterPro" id="IPR051533">
    <property type="entry name" value="WaaL-like"/>
</dbReference>
<feature type="region of interest" description="Disordered" evidence="5">
    <location>
        <begin position="269"/>
        <end position="294"/>
    </location>
</feature>
<dbReference type="PANTHER" id="PTHR37422">
    <property type="entry name" value="TEICHURONIC ACID BIOSYNTHESIS PROTEIN TUAE"/>
    <property type="match status" value="1"/>
</dbReference>
<evidence type="ECO:0000256" key="3">
    <source>
        <dbReference type="ARBA" id="ARBA00022989"/>
    </source>
</evidence>
<feature type="domain" description="O-antigen ligase-related" evidence="7">
    <location>
        <begin position="186"/>
        <end position="384"/>
    </location>
</feature>
<gene>
    <name evidence="8" type="ORF">LMG29542_03790</name>
</gene>
<accession>A0A6J5E1R2</accession>
<dbReference type="PANTHER" id="PTHR37422:SF13">
    <property type="entry name" value="LIPOPOLYSACCHARIDE BIOSYNTHESIS PROTEIN PA4999-RELATED"/>
    <property type="match status" value="1"/>
</dbReference>
<evidence type="ECO:0000259" key="7">
    <source>
        <dbReference type="Pfam" id="PF04932"/>
    </source>
</evidence>
<evidence type="ECO:0000256" key="6">
    <source>
        <dbReference type="SAM" id="Phobius"/>
    </source>
</evidence>
<keyword evidence="4 6" id="KW-0472">Membrane</keyword>
<reference evidence="8 9" key="1">
    <citation type="submission" date="2020-04" db="EMBL/GenBank/DDBJ databases">
        <authorList>
            <person name="De Canck E."/>
        </authorList>
    </citation>
    <scope>NUCLEOTIDE SEQUENCE [LARGE SCALE GENOMIC DNA]</scope>
    <source>
        <strain evidence="8 9">LMG 29542</strain>
    </source>
</reference>
<evidence type="ECO:0000313" key="9">
    <source>
        <dbReference type="Proteomes" id="UP000494363"/>
    </source>
</evidence>
<keyword evidence="2 6" id="KW-0812">Transmembrane</keyword>
<dbReference type="EMBL" id="CADIKH010000016">
    <property type="protein sequence ID" value="CAB3760233.1"/>
    <property type="molecule type" value="Genomic_DNA"/>
</dbReference>
<evidence type="ECO:0000256" key="4">
    <source>
        <dbReference type="ARBA" id="ARBA00023136"/>
    </source>
</evidence>
<dbReference type="Proteomes" id="UP000494363">
    <property type="component" value="Unassembled WGS sequence"/>
</dbReference>
<protein>
    <recommendedName>
        <fullName evidence="7">O-antigen ligase-related domain-containing protein</fullName>
    </recommendedName>
</protein>
<keyword evidence="9" id="KW-1185">Reference proteome</keyword>
<organism evidence="8 9">
    <name type="scientific">Paraburkholderia humisilvae</name>
    <dbReference type="NCBI Taxonomy" id="627669"/>
    <lineage>
        <taxon>Bacteria</taxon>
        <taxon>Pseudomonadati</taxon>
        <taxon>Pseudomonadota</taxon>
        <taxon>Betaproteobacteria</taxon>
        <taxon>Burkholderiales</taxon>
        <taxon>Burkholderiaceae</taxon>
        <taxon>Paraburkholderia</taxon>
    </lineage>
</organism>
<dbReference type="Pfam" id="PF04932">
    <property type="entry name" value="Wzy_C"/>
    <property type="match status" value="1"/>
</dbReference>
<feature type="transmembrane region" description="Helical" evidence="6">
    <location>
        <begin position="88"/>
        <end position="108"/>
    </location>
</feature>
<keyword evidence="3 6" id="KW-1133">Transmembrane helix</keyword>
<evidence type="ECO:0000313" key="8">
    <source>
        <dbReference type="EMBL" id="CAB3760233.1"/>
    </source>
</evidence>
<evidence type="ECO:0000256" key="2">
    <source>
        <dbReference type="ARBA" id="ARBA00022692"/>
    </source>
</evidence>
<dbReference type="InterPro" id="IPR007016">
    <property type="entry name" value="O-antigen_ligase-rel_domated"/>
</dbReference>
<comment type="subcellular location">
    <subcellularLocation>
        <location evidence="1">Membrane</location>
        <topology evidence="1">Multi-pass membrane protein</topology>
    </subcellularLocation>
</comment>
<feature type="transmembrane region" description="Helical" evidence="6">
    <location>
        <begin position="228"/>
        <end position="245"/>
    </location>
</feature>
<feature type="transmembrane region" description="Helical" evidence="6">
    <location>
        <begin position="152"/>
        <end position="171"/>
    </location>
</feature>
<evidence type="ECO:0000256" key="5">
    <source>
        <dbReference type="SAM" id="MobiDB-lite"/>
    </source>
</evidence>
<feature type="transmembrane region" description="Helical" evidence="6">
    <location>
        <begin position="379"/>
        <end position="398"/>
    </location>
</feature>
<feature type="transmembrane region" description="Helical" evidence="6">
    <location>
        <begin position="61"/>
        <end position="82"/>
    </location>
</feature>
<dbReference type="RefSeq" id="WP_377693956.1">
    <property type="nucleotide sequence ID" value="NZ_JBHLTK010000169.1"/>
</dbReference>